<dbReference type="OMA" id="WSNIELP"/>
<comment type="similarity">
    <text evidence="2 9">Belongs to the cytochrome P450 family.</text>
</comment>
<keyword evidence="11" id="KW-1185">Reference proteome</keyword>
<sequence length="350" mass="39540">MRQGRWNSQLPREMRLEGSFFQPFEKNFVCPAAGAEVQRLKSENPALRLPPGPRKLPLIGNMHQLVGSLPHHSLTNLAKKHGSLIHLKTGAVSNIVISSPELAKEALKTNDIIFASRSCLLVSKIMSYDSTNIVFSPYGNYWRQDMFSAGSETSLITVEWTLAEMLKNTRIMEKATNEVRQVFDGRGNVDEAGIHEPKFLKAVIKETLRLHPAVPLILRECRNNCKLNGYDIPIKSKVLVNAGAIGRDPNYWNDAETFYPERFLESSIDLKGTDFKYIPFGAGRRICPGISFALSNIELPIAQLLYHFDWKLPHGMKPEELDMTEALGLSIRRRHELFAIPIPYHPLPVN</sequence>
<dbReference type="InParanoid" id="A0A061EJA8"/>
<evidence type="ECO:0000256" key="4">
    <source>
        <dbReference type="ARBA" id="ARBA00022723"/>
    </source>
</evidence>
<dbReference type="AlphaFoldDB" id="A0A061EJA8"/>
<dbReference type="FunFam" id="1.10.630.10:FF:000126">
    <property type="entry name" value="Predicted protein"/>
    <property type="match status" value="1"/>
</dbReference>
<evidence type="ECO:0000256" key="9">
    <source>
        <dbReference type="RuleBase" id="RU000461"/>
    </source>
</evidence>
<dbReference type="PANTHER" id="PTHR47955">
    <property type="entry name" value="CYTOCHROME P450 FAMILY 71 PROTEIN"/>
    <property type="match status" value="1"/>
</dbReference>
<dbReference type="SUPFAM" id="SSF48264">
    <property type="entry name" value="Cytochrome P450"/>
    <property type="match status" value="1"/>
</dbReference>
<dbReference type="PROSITE" id="PS00086">
    <property type="entry name" value="CYTOCHROME_P450"/>
    <property type="match status" value="1"/>
</dbReference>
<dbReference type="GO" id="GO:0005506">
    <property type="term" value="F:iron ion binding"/>
    <property type="evidence" value="ECO:0007669"/>
    <property type="project" value="InterPro"/>
</dbReference>
<name>A0A061EJA8_THECC</name>
<evidence type="ECO:0000256" key="2">
    <source>
        <dbReference type="ARBA" id="ARBA00010617"/>
    </source>
</evidence>
<dbReference type="InterPro" id="IPR002403">
    <property type="entry name" value="Cyt_P450_E_grp-IV"/>
</dbReference>
<organism evidence="10 11">
    <name type="scientific">Theobroma cacao</name>
    <name type="common">Cacao</name>
    <name type="synonym">Cocoa</name>
    <dbReference type="NCBI Taxonomy" id="3641"/>
    <lineage>
        <taxon>Eukaryota</taxon>
        <taxon>Viridiplantae</taxon>
        <taxon>Streptophyta</taxon>
        <taxon>Embryophyta</taxon>
        <taxon>Tracheophyta</taxon>
        <taxon>Spermatophyta</taxon>
        <taxon>Magnoliopsida</taxon>
        <taxon>eudicotyledons</taxon>
        <taxon>Gunneridae</taxon>
        <taxon>Pentapetalae</taxon>
        <taxon>rosids</taxon>
        <taxon>malvids</taxon>
        <taxon>Malvales</taxon>
        <taxon>Malvaceae</taxon>
        <taxon>Byttnerioideae</taxon>
        <taxon>Theobroma</taxon>
    </lineage>
</organism>
<dbReference type="PRINTS" id="PR00385">
    <property type="entry name" value="P450"/>
</dbReference>
<dbReference type="HOGENOM" id="CLU_001570_4_1_1"/>
<dbReference type="eggNOG" id="KOG0156">
    <property type="taxonomic scope" value="Eukaryota"/>
</dbReference>
<evidence type="ECO:0000256" key="7">
    <source>
        <dbReference type="ARBA" id="ARBA00023033"/>
    </source>
</evidence>
<evidence type="ECO:0000256" key="8">
    <source>
        <dbReference type="PIRSR" id="PIRSR602403-1"/>
    </source>
</evidence>
<protein>
    <submittedName>
        <fullName evidence="10">Cytochrome P450, putative</fullName>
    </submittedName>
</protein>
<dbReference type="GO" id="GO:0016705">
    <property type="term" value="F:oxidoreductase activity, acting on paired donors, with incorporation or reduction of molecular oxygen"/>
    <property type="evidence" value="ECO:0007669"/>
    <property type="project" value="InterPro"/>
</dbReference>
<dbReference type="Gene3D" id="1.10.630.10">
    <property type="entry name" value="Cytochrome P450"/>
    <property type="match status" value="2"/>
</dbReference>
<dbReference type="Proteomes" id="UP000026915">
    <property type="component" value="Chromosome 4"/>
</dbReference>
<dbReference type="InterPro" id="IPR001128">
    <property type="entry name" value="Cyt_P450"/>
</dbReference>
<evidence type="ECO:0000256" key="3">
    <source>
        <dbReference type="ARBA" id="ARBA00022617"/>
    </source>
</evidence>
<dbReference type="EMBL" id="CM001882">
    <property type="protein sequence ID" value="EOY04502.1"/>
    <property type="molecule type" value="Genomic_DNA"/>
</dbReference>
<keyword evidence="4 8" id="KW-0479">Metal-binding</keyword>
<keyword evidence="5 9" id="KW-0560">Oxidoreductase</keyword>
<keyword evidence="3 8" id="KW-0349">Heme</keyword>
<evidence type="ECO:0000313" key="11">
    <source>
        <dbReference type="Proteomes" id="UP000026915"/>
    </source>
</evidence>
<keyword evidence="7 9" id="KW-0503">Monooxygenase</keyword>
<evidence type="ECO:0000313" key="10">
    <source>
        <dbReference type="EMBL" id="EOY04502.1"/>
    </source>
</evidence>
<dbReference type="PANTHER" id="PTHR47955:SF8">
    <property type="entry name" value="CYTOCHROME P450 71D11-LIKE"/>
    <property type="match status" value="1"/>
</dbReference>
<dbReference type="InterPro" id="IPR036396">
    <property type="entry name" value="Cyt_P450_sf"/>
</dbReference>
<evidence type="ECO:0000256" key="6">
    <source>
        <dbReference type="ARBA" id="ARBA00023004"/>
    </source>
</evidence>
<comment type="cofactor">
    <cofactor evidence="1 8">
        <name>heme</name>
        <dbReference type="ChEBI" id="CHEBI:30413"/>
    </cofactor>
</comment>
<feature type="binding site" description="axial binding residue" evidence="8">
    <location>
        <position position="287"/>
    </location>
    <ligand>
        <name>heme</name>
        <dbReference type="ChEBI" id="CHEBI:30413"/>
    </ligand>
    <ligandPart>
        <name>Fe</name>
        <dbReference type="ChEBI" id="CHEBI:18248"/>
    </ligandPart>
</feature>
<dbReference type="GO" id="GO:0020037">
    <property type="term" value="F:heme binding"/>
    <property type="evidence" value="ECO:0007669"/>
    <property type="project" value="InterPro"/>
</dbReference>
<accession>A0A061EJA8</accession>
<dbReference type="GO" id="GO:0004497">
    <property type="term" value="F:monooxygenase activity"/>
    <property type="evidence" value="ECO:0007669"/>
    <property type="project" value="UniProtKB-KW"/>
</dbReference>
<proteinExistence type="inferred from homology"/>
<dbReference type="PRINTS" id="PR00465">
    <property type="entry name" value="EP450IV"/>
</dbReference>
<gene>
    <name evidence="10" type="ORF">TCM_019747</name>
</gene>
<evidence type="ECO:0000256" key="5">
    <source>
        <dbReference type="ARBA" id="ARBA00023002"/>
    </source>
</evidence>
<dbReference type="Gramene" id="EOY04502">
    <property type="protein sequence ID" value="EOY04502"/>
    <property type="gene ID" value="TCM_019747"/>
</dbReference>
<keyword evidence="6 8" id="KW-0408">Iron</keyword>
<dbReference type="STRING" id="3641.A0A061EJA8"/>
<dbReference type="Pfam" id="PF00067">
    <property type="entry name" value="p450"/>
    <property type="match status" value="2"/>
</dbReference>
<reference evidence="10 11" key="1">
    <citation type="journal article" date="2013" name="Genome Biol.">
        <title>The genome sequence of the most widely cultivated cacao type and its use to identify candidate genes regulating pod color.</title>
        <authorList>
            <person name="Motamayor J.C."/>
            <person name="Mockaitis K."/>
            <person name="Schmutz J."/>
            <person name="Haiminen N."/>
            <person name="Iii D.L."/>
            <person name="Cornejo O."/>
            <person name="Findley S.D."/>
            <person name="Zheng P."/>
            <person name="Utro F."/>
            <person name="Royaert S."/>
            <person name="Saski C."/>
            <person name="Jenkins J."/>
            <person name="Podicheti R."/>
            <person name="Zhao M."/>
            <person name="Scheffler B.E."/>
            <person name="Stack J.C."/>
            <person name="Feltus F.A."/>
            <person name="Mustiga G.M."/>
            <person name="Amores F."/>
            <person name="Phillips W."/>
            <person name="Marelli J.P."/>
            <person name="May G.D."/>
            <person name="Shapiro H."/>
            <person name="Ma J."/>
            <person name="Bustamante C.D."/>
            <person name="Schnell R.J."/>
            <person name="Main D."/>
            <person name="Gilbert D."/>
            <person name="Parida L."/>
            <person name="Kuhn D.N."/>
        </authorList>
    </citation>
    <scope>NUCLEOTIDE SEQUENCE [LARGE SCALE GENOMIC DNA]</scope>
    <source>
        <strain evidence="11">cv. Matina 1-6</strain>
    </source>
</reference>
<dbReference type="InterPro" id="IPR017972">
    <property type="entry name" value="Cyt_P450_CS"/>
</dbReference>
<evidence type="ECO:0000256" key="1">
    <source>
        <dbReference type="ARBA" id="ARBA00001971"/>
    </source>
</evidence>